<dbReference type="SMART" id="SM00054">
    <property type="entry name" value="EFh"/>
    <property type="match status" value="4"/>
</dbReference>
<dbReference type="Gene3D" id="3.30.200.20">
    <property type="entry name" value="Phosphorylase Kinase, domain 1"/>
    <property type="match status" value="1"/>
</dbReference>
<dbReference type="PROSITE" id="PS00107">
    <property type="entry name" value="PROTEIN_KINASE_ATP"/>
    <property type="match status" value="1"/>
</dbReference>
<dbReference type="InterPro" id="IPR011009">
    <property type="entry name" value="Kinase-like_dom_sf"/>
</dbReference>
<evidence type="ECO:0000256" key="14">
    <source>
        <dbReference type="ARBA" id="ARBA00047899"/>
    </source>
</evidence>
<keyword evidence="11 16" id="KW-0067">ATP-binding</keyword>
<dbReference type="PANTHER" id="PTHR24349">
    <property type="entry name" value="SERINE/THREONINE-PROTEIN KINASE"/>
    <property type="match status" value="1"/>
</dbReference>
<organism evidence="19 20">
    <name type="scientific">Plasmodium malariae</name>
    <dbReference type="NCBI Taxonomy" id="5858"/>
    <lineage>
        <taxon>Eukaryota</taxon>
        <taxon>Sar</taxon>
        <taxon>Alveolata</taxon>
        <taxon>Apicomplexa</taxon>
        <taxon>Aconoidasida</taxon>
        <taxon>Haemosporida</taxon>
        <taxon>Plasmodiidae</taxon>
        <taxon>Plasmodium</taxon>
        <taxon>Plasmodium (Plasmodium)</taxon>
    </lineage>
</organism>
<dbReference type="CDD" id="cd05117">
    <property type="entry name" value="STKc_CAMK"/>
    <property type="match status" value="1"/>
</dbReference>
<dbReference type="PROSITE" id="PS00018">
    <property type="entry name" value="EF_HAND_1"/>
    <property type="match status" value="4"/>
</dbReference>
<dbReference type="FunFam" id="1.10.510.10:FF:000475">
    <property type="entry name" value="Calcium-dependent protein kinase 5"/>
    <property type="match status" value="1"/>
</dbReference>
<dbReference type="SUPFAM" id="SSF47473">
    <property type="entry name" value="EF-hand"/>
    <property type="match status" value="1"/>
</dbReference>
<evidence type="ECO:0000313" key="19">
    <source>
        <dbReference type="EMBL" id="SCO93677.1"/>
    </source>
</evidence>
<sequence>MYRYLCAQVEKYKGQVSSSLEGKMKEKKVEEIRVFRKEVKPAKDEIVASGKVEEGKCTTKSTLADSDEDYSIITLCTKCLSKKTEENKNKTILDSKAFKDNRLKGRCSVSNTSDPLSHHLNLSPYFDRSQIVQEIILMNNNELSDVYELDRYKLGKGSYGNVVKAVSKKTGQQRAIKIIEKKKIHNIERLKREILIMKQMDHPNIIKLYEVYEDNEKLYLVLELCTGGELFDKIVKYGNFSEYEAYKIMKQIFSALYYCHGKNIMHRDLKPENILYVDSSEDSPIQIIDWGFASKCMNNHNLKSVVGTPYYIAPEILKGKYDKRCDIWSSGVIMYILLCGYPPFNGKNNDEILKKVKKGEFVFDANYWSRVSDDAKDLICECLNYNYKDRIDVEGVVNHKWFKKFKTNNISINKNLNRTLIEKFKEFHKLCKIKKLAVTCIAYQLNEKDIGKLKKTFEAFDYNGDGVLTISEIFQCLKVNDTELDRELYFLLKQLDTDGNGLIDYTEFLAACIDHSLFQQDVICRNAFNVFDLDGDGVITKEELYKILSFSAVQVSFSKEIIENLIKEVDSNNDGYIDYEEFYKMMTGAKE</sequence>
<dbReference type="OrthoDB" id="40902at2759"/>
<name>A0A1D3SP39_PLAMA</name>
<dbReference type="KEGG" id="pmal:PMUG01_12027000"/>
<comment type="cofactor">
    <cofactor evidence="1">
        <name>Mg(2+)</name>
        <dbReference type="ChEBI" id="CHEBI:18420"/>
    </cofactor>
</comment>
<evidence type="ECO:0000256" key="1">
    <source>
        <dbReference type="ARBA" id="ARBA00001946"/>
    </source>
</evidence>
<evidence type="ECO:0000256" key="7">
    <source>
        <dbReference type="ARBA" id="ARBA00022737"/>
    </source>
</evidence>
<dbReference type="GO" id="GO:0005509">
    <property type="term" value="F:calcium ion binding"/>
    <property type="evidence" value="ECO:0007669"/>
    <property type="project" value="InterPro"/>
</dbReference>
<dbReference type="EC" id="2.7.11.1" evidence="2"/>
<evidence type="ECO:0000256" key="12">
    <source>
        <dbReference type="ARBA" id="ARBA00023288"/>
    </source>
</evidence>
<feature type="domain" description="Protein kinase" evidence="17">
    <location>
        <begin position="148"/>
        <end position="402"/>
    </location>
</feature>
<dbReference type="SUPFAM" id="SSF56112">
    <property type="entry name" value="Protein kinase-like (PK-like)"/>
    <property type="match status" value="1"/>
</dbReference>
<dbReference type="VEuPathDB" id="PlasmoDB:PmUG01_12027000"/>
<evidence type="ECO:0000256" key="5">
    <source>
        <dbReference type="ARBA" id="ARBA00022679"/>
    </source>
</evidence>
<dbReference type="Proteomes" id="UP000219813">
    <property type="component" value="Chromosome 12"/>
</dbReference>
<dbReference type="GeneID" id="39870262"/>
<dbReference type="Pfam" id="PF13499">
    <property type="entry name" value="EF-hand_7"/>
    <property type="match status" value="2"/>
</dbReference>
<dbReference type="InterPro" id="IPR017441">
    <property type="entry name" value="Protein_kinase_ATP_BS"/>
</dbReference>
<evidence type="ECO:0000256" key="16">
    <source>
        <dbReference type="PROSITE-ProRule" id="PRU10141"/>
    </source>
</evidence>
<dbReference type="EMBL" id="LT594633">
    <property type="protein sequence ID" value="SCO93677.1"/>
    <property type="molecule type" value="Genomic_DNA"/>
</dbReference>
<evidence type="ECO:0000313" key="20">
    <source>
        <dbReference type="Proteomes" id="UP000219813"/>
    </source>
</evidence>
<evidence type="ECO:0000259" key="17">
    <source>
        <dbReference type="PROSITE" id="PS50011"/>
    </source>
</evidence>
<keyword evidence="6" id="KW-0479">Metal-binding</keyword>
<dbReference type="InterPro" id="IPR011992">
    <property type="entry name" value="EF-hand-dom_pair"/>
</dbReference>
<evidence type="ECO:0000256" key="2">
    <source>
        <dbReference type="ARBA" id="ARBA00012513"/>
    </source>
</evidence>
<dbReference type="InterPro" id="IPR050205">
    <property type="entry name" value="CDPK_Ser/Thr_kinases"/>
</dbReference>
<accession>A0A1D3SP39</accession>
<protein>
    <recommendedName>
        <fullName evidence="2">non-specific serine/threonine protein kinase</fullName>
        <ecNumber evidence="2">2.7.11.1</ecNumber>
    </recommendedName>
</protein>
<keyword evidence="5 19" id="KW-0808">Transferase</keyword>
<dbReference type="InterPro" id="IPR008271">
    <property type="entry name" value="Ser/Thr_kinase_AS"/>
</dbReference>
<dbReference type="InterPro" id="IPR002048">
    <property type="entry name" value="EF_hand_dom"/>
</dbReference>
<dbReference type="OMA" id="TCVAYQL"/>
<dbReference type="InterPro" id="IPR018247">
    <property type="entry name" value="EF_Hand_1_Ca_BS"/>
</dbReference>
<dbReference type="GO" id="GO:0005524">
    <property type="term" value="F:ATP binding"/>
    <property type="evidence" value="ECO:0007669"/>
    <property type="project" value="UniProtKB-UniRule"/>
</dbReference>
<comment type="catalytic activity">
    <reaction evidence="14">
        <text>L-threonyl-[protein] + ATP = O-phospho-L-threonyl-[protein] + ADP + H(+)</text>
        <dbReference type="Rhea" id="RHEA:46608"/>
        <dbReference type="Rhea" id="RHEA-COMP:11060"/>
        <dbReference type="Rhea" id="RHEA-COMP:11605"/>
        <dbReference type="ChEBI" id="CHEBI:15378"/>
        <dbReference type="ChEBI" id="CHEBI:30013"/>
        <dbReference type="ChEBI" id="CHEBI:30616"/>
        <dbReference type="ChEBI" id="CHEBI:61977"/>
        <dbReference type="ChEBI" id="CHEBI:456216"/>
        <dbReference type="EC" id="2.7.11.1"/>
    </reaction>
</comment>
<comment type="catalytic activity">
    <reaction evidence="15">
        <text>L-seryl-[protein] + ATP = O-phospho-L-seryl-[protein] + ADP + H(+)</text>
        <dbReference type="Rhea" id="RHEA:17989"/>
        <dbReference type="Rhea" id="RHEA-COMP:9863"/>
        <dbReference type="Rhea" id="RHEA-COMP:11604"/>
        <dbReference type="ChEBI" id="CHEBI:15378"/>
        <dbReference type="ChEBI" id="CHEBI:29999"/>
        <dbReference type="ChEBI" id="CHEBI:30616"/>
        <dbReference type="ChEBI" id="CHEBI:83421"/>
        <dbReference type="ChEBI" id="CHEBI:456216"/>
        <dbReference type="EC" id="2.7.11.1"/>
    </reaction>
</comment>
<dbReference type="Gene3D" id="1.10.238.10">
    <property type="entry name" value="EF-hand"/>
    <property type="match status" value="2"/>
</dbReference>
<evidence type="ECO:0000256" key="15">
    <source>
        <dbReference type="ARBA" id="ARBA00048679"/>
    </source>
</evidence>
<dbReference type="PROSITE" id="PS00108">
    <property type="entry name" value="PROTEIN_KINASE_ST"/>
    <property type="match status" value="1"/>
</dbReference>
<feature type="domain" description="EF-hand" evidence="18">
    <location>
        <begin position="557"/>
        <end position="591"/>
    </location>
</feature>
<evidence type="ECO:0000256" key="8">
    <source>
        <dbReference type="ARBA" id="ARBA00022741"/>
    </source>
</evidence>
<comment type="similarity">
    <text evidence="13">Belongs to the protein kinase superfamily. Ser/Thr protein kinase family. CDPK subfamily.</text>
</comment>
<evidence type="ECO:0000256" key="4">
    <source>
        <dbReference type="ARBA" id="ARBA00022553"/>
    </source>
</evidence>
<dbReference type="PROSITE" id="PS50222">
    <property type="entry name" value="EF_HAND_2"/>
    <property type="match status" value="4"/>
</dbReference>
<feature type="binding site" evidence="16">
    <location>
        <position position="177"/>
    </location>
    <ligand>
        <name>ATP</name>
        <dbReference type="ChEBI" id="CHEBI:30616"/>
    </ligand>
</feature>
<keyword evidence="20" id="KW-1185">Reference proteome</keyword>
<dbReference type="FunFam" id="1.10.238.10:FF:000003">
    <property type="entry name" value="Calmodulin A"/>
    <property type="match status" value="1"/>
</dbReference>
<gene>
    <name evidence="19" type="primary">CDPK5</name>
    <name evidence="19" type="ORF">PMUG01_12027000</name>
</gene>
<dbReference type="FunFam" id="3.30.200.20:FF:000315">
    <property type="entry name" value="Calcium-dependent protein kinase 3"/>
    <property type="match status" value="1"/>
</dbReference>
<keyword evidence="9 19" id="KW-0418">Kinase</keyword>
<keyword evidence="7" id="KW-0677">Repeat</keyword>
<feature type="domain" description="EF-hand" evidence="18">
    <location>
        <begin position="448"/>
        <end position="483"/>
    </location>
</feature>
<dbReference type="GO" id="GO:0106310">
    <property type="term" value="F:protein serine kinase activity"/>
    <property type="evidence" value="ECO:0007669"/>
    <property type="project" value="RHEA"/>
</dbReference>
<dbReference type="SMART" id="SM00220">
    <property type="entry name" value="S_TKc"/>
    <property type="match status" value="1"/>
</dbReference>
<evidence type="ECO:0000256" key="11">
    <source>
        <dbReference type="ARBA" id="ARBA00022840"/>
    </source>
</evidence>
<evidence type="ECO:0000256" key="6">
    <source>
        <dbReference type="ARBA" id="ARBA00022723"/>
    </source>
</evidence>
<dbReference type="AlphaFoldDB" id="A0A1D3SP39"/>
<feature type="domain" description="EF-hand" evidence="18">
    <location>
        <begin position="485"/>
        <end position="518"/>
    </location>
</feature>
<dbReference type="CDD" id="cd00051">
    <property type="entry name" value="EFh"/>
    <property type="match status" value="1"/>
</dbReference>
<proteinExistence type="inferred from homology"/>
<evidence type="ECO:0000259" key="18">
    <source>
        <dbReference type="PROSITE" id="PS50222"/>
    </source>
</evidence>
<evidence type="ECO:0000256" key="9">
    <source>
        <dbReference type="ARBA" id="ARBA00022777"/>
    </source>
</evidence>
<dbReference type="GO" id="GO:0004674">
    <property type="term" value="F:protein serine/threonine kinase activity"/>
    <property type="evidence" value="ECO:0007669"/>
    <property type="project" value="UniProtKB-KW"/>
</dbReference>
<keyword evidence="8 16" id="KW-0547">Nucleotide-binding</keyword>
<dbReference type="InterPro" id="IPR000719">
    <property type="entry name" value="Prot_kinase_dom"/>
</dbReference>
<dbReference type="Gene3D" id="1.10.510.10">
    <property type="entry name" value="Transferase(Phosphotransferase) domain 1"/>
    <property type="match status" value="1"/>
</dbReference>
<keyword evidence="12" id="KW-0449">Lipoprotein</keyword>
<reference evidence="19 20" key="1">
    <citation type="submission" date="2016-06" db="EMBL/GenBank/DDBJ databases">
        <authorList>
            <consortium name="Pathogen Informatics"/>
        </authorList>
    </citation>
    <scope>NUCLEOTIDE SEQUENCE [LARGE SCALE GENOMIC DNA]</scope>
</reference>
<keyword evidence="4" id="KW-0597">Phosphoprotein</keyword>
<dbReference type="PROSITE" id="PS50011">
    <property type="entry name" value="PROTEIN_KINASE_DOM"/>
    <property type="match status" value="1"/>
</dbReference>
<keyword evidence="10" id="KW-0106">Calcium</keyword>
<keyword evidence="3" id="KW-0723">Serine/threonine-protein kinase</keyword>
<evidence type="ECO:0000256" key="3">
    <source>
        <dbReference type="ARBA" id="ARBA00022527"/>
    </source>
</evidence>
<dbReference type="RefSeq" id="XP_028862959.1">
    <property type="nucleotide sequence ID" value="XM_029006474.1"/>
</dbReference>
<evidence type="ECO:0000256" key="13">
    <source>
        <dbReference type="ARBA" id="ARBA00024334"/>
    </source>
</evidence>
<evidence type="ECO:0000256" key="10">
    <source>
        <dbReference type="ARBA" id="ARBA00022837"/>
    </source>
</evidence>
<dbReference type="Pfam" id="PF00069">
    <property type="entry name" value="Pkinase"/>
    <property type="match status" value="1"/>
</dbReference>
<feature type="domain" description="EF-hand" evidence="18">
    <location>
        <begin position="519"/>
        <end position="554"/>
    </location>
</feature>